<dbReference type="AlphaFoldDB" id="A0A0C7MWX8"/>
<organism evidence="2 3">
    <name type="scientific">Lachancea lanzarotensis</name>
    <dbReference type="NCBI Taxonomy" id="1245769"/>
    <lineage>
        <taxon>Eukaryota</taxon>
        <taxon>Fungi</taxon>
        <taxon>Dikarya</taxon>
        <taxon>Ascomycota</taxon>
        <taxon>Saccharomycotina</taxon>
        <taxon>Saccharomycetes</taxon>
        <taxon>Saccharomycetales</taxon>
        <taxon>Saccharomycetaceae</taxon>
        <taxon>Lachancea</taxon>
    </lineage>
</organism>
<dbReference type="Proteomes" id="UP000054304">
    <property type="component" value="Unassembled WGS sequence"/>
</dbReference>
<sequence>MGSTPSRPLIRNNNDPNVPPSLRFSRHRQMILSSVFSVHRRYLCFSTAHSYERFKAAGKKYGTAQNLRDEGLGVPLFEFEDPSALTRLTNSDIGRFQISKFVYQSTSQPPPHPESTVVCQNKTHVIYKMPFCIVNRIYSGSRSGYEFSFYTPDGILTVKALKHHLSIELDALLGEWNVGWRRTRFEDYDLLVLPPQARSLLDPPEVSASKPSGSQSRQKYERNATLWAKYLDAGESFLPAMSKKLAVLEIGEVEFETDATAYGLASIPWFSQVIACMALVQCQRIQQTRRKNKRGRNNWGAAGNMHFNTVNMVNTNIANGTF</sequence>
<dbReference type="RefSeq" id="XP_022628406.1">
    <property type="nucleotide sequence ID" value="XM_022772997.1"/>
</dbReference>
<dbReference type="EMBL" id="LN736363">
    <property type="protein sequence ID" value="CEP62176.1"/>
    <property type="molecule type" value="Genomic_DNA"/>
</dbReference>
<evidence type="ECO:0000313" key="2">
    <source>
        <dbReference type="EMBL" id="CEP62176.1"/>
    </source>
</evidence>
<gene>
    <name evidence="2" type="ORF">LALA0_S04e09560g</name>
</gene>
<protein>
    <submittedName>
        <fullName evidence="2">LALA0S04e09560g1_1</fullName>
    </submittedName>
</protein>
<dbReference type="HOGENOM" id="CLU_065220_0_0_1"/>
<dbReference type="GeneID" id="34685631"/>
<feature type="compositionally biased region" description="Polar residues" evidence="1">
    <location>
        <begin position="1"/>
        <end position="16"/>
    </location>
</feature>
<reference evidence="2 3" key="1">
    <citation type="submission" date="2014-12" db="EMBL/GenBank/DDBJ databases">
        <authorList>
            <person name="Neuveglise Cecile"/>
        </authorList>
    </citation>
    <scope>NUCLEOTIDE SEQUENCE [LARGE SCALE GENOMIC DNA]</scope>
    <source>
        <strain evidence="2 3">CBS 12615</strain>
    </source>
</reference>
<evidence type="ECO:0000313" key="3">
    <source>
        <dbReference type="Proteomes" id="UP000054304"/>
    </source>
</evidence>
<feature type="region of interest" description="Disordered" evidence="1">
    <location>
        <begin position="1"/>
        <end position="22"/>
    </location>
</feature>
<name>A0A0C7MWX8_9SACH</name>
<accession>A0A0C7MWX8</accession>
<dbReference type="OrthoDB" id="4031722at2759"/>
<evidence type="ECO:0000256" key="1">
    <source>
        <dbReference type="SAM" id="MobiDB-lite"/>
    </source>
</evidence>
<proteinExistence type="predicted"/>
<keyword evidence="3" id="KW-1185">Reference proteome</keyword>